<dbReference type="OrthoDB" id="4325at2"/>
<dbReference type="STRING" id="29563.SAMN02983006_02388"/>
<gene>
    <name evidence="1" type="ORF">SAMN02983006_02388</name>
</gene>
<dbReference type="EMBL" id="FOTI01000043">
    <property type="protein sequence ID" value="SFL93603.1"/>
    <property type="molecule type" value="Genomic_DNA"/>
</dbReference>
<organism evidence="1 2">
    <name type="scientific">Halanaerobium salsuginis</name>
    <dbReference type="NCBI Taxonomy" id="29563"/>
    <lineage>
        <taxon>Bacteria</taxon>
        <taxon>Bacillati</taxon>
        <taxon>Bacillota</taxon>
        <taxon>Clostridia</taxon>
        <taxon>Halanaerobiales</taxon>
        <taxon>Halanaerobiaceae</taxon>
        <taxon>Halanaerobium</taxon>
    </lineage>
</organism>
<protein>
    <submittedName>
        <fullName evidence="1">Uncharacterized conserved protein</fullName>
    </submittedName>
</protein>
<keyword evidence="2" id="KW-1185">Reference proteome</keyword>
<sequence length="279" mass="32157">MPKTLPPDIIEEKNKDYNWPIELYQIFLDEETLYFAMFPKNIEFFDENGNPQTYYAASISRSEINKNNNTSPDSVTITFDNVMKEFSDLIANVNFEGREMTIWQVFKNRLDKPENYRELFTKGEIDSFGTDDYNFTVELRSNLDKLELQLPGGTYGINCSWPGGFGGEGCGYNVPTLEGTVDSIVNQRVYDSKMNQPADRWKHGTIKIGNESRKIVYSASGFVDVEYPFQRAQPGDNYQLEAGCDFTWNGGHGCKYWGNQKYYRGFLDIPKIRNVRLVD</sequence>
<evidence type="ECO:0000313" key="1">
    <source>
        <dbReference type="EMBL" id="SFL93603.1"/>
    </source>
</evidence>
<accession>A0A1I4LS10</accession>
<dbReference type="AlphaFoldDB" id="A0A1I4LS10"/>
<reference evidence="1 2" key="1">
    <citation type="submission" date="2016-10" db="EMBL/GenBank/DDBJ databases">
        <authorList>
            <person name="de Groot N.N."/>
        </authorList>
    </citation>
    <scope>NUCLEOTIDE SEQUENCE [LARGE SCALE GENOMIC DNA]</scope>
    <source>
        <strain evidence="1 2">ATCC 51327</strain>
    </source>
</reference>
<evidence type="ECO:0000313" key="2">
    <source>
        <dbReference type="Proteomes" id="UP000199006"/>
    </source>
</evidence>
<dbReference type="Pfam" id="PF09931">
    <property type="entry name" value="Phage_phiJL001_Gp84_N"/>
    <property type="match status" value="1"/>
</dbReference>
<dbReference type="Proteomes" id="UP000199006">
    <property type="component" value="Unassembled WGS sequence"/>
</dbReference>
<proteinExistence type="predicted"/>
<dbReference type="RefSeq" id="WP_089862413.1">
    <property type="nucleotide sequence ID" value="NZ_FOTI01000043.1"/>
</dbReference>
<name>A0A1I4LS10_9FIRM</name>